<feature type="domain" description="Phytocyanin" evidence="12">
    <location>
        <begin position="19"/>
        <end position="120"/>
    </location>
</feature>
<keyword evidence="5" id="KW-0472">Membrane</keyword>
<evidence type="ECO:0000313" key="13">
    <source>
        <dbReference type="EMBL" id="KAK8519128.1"/>
    </source>
</evidence>
<evidence type="ECO:0000256" key="2">
    <source>
        <dbReference type="ARBA" id="ARBA00022475"/>
    </source>
</evidence>
<comment type="subcellular location">
    <subcellularLocation>
        <location evidence="1">Cell membrane</location>
        <topology evidence="1">Lipid-anchor</topology>
        <topology evidence="1">GPI-anchor</topology>
    </subcellularLocation>
</comment>
<evidence type="ECO:0000256" key="7">
    <source>
        <dbReference type="ARBA" id="ARBA00023180"/>
    </source>
</evidence>
<keyword evidence="3" id="KW-0336">GPI-anchor</keyword>
<evidence type="ECO:0000256" key="6">
    <source>
        <dbReference type="ARBA" id="ARBA00023157"/>
    </source>
</evidence>
<keyword evidence="6" id="KW-1015">Disulfide bond</keyword>
<keyword evidence="4 11" id="KW-0732">Signal</keyword>
<dbReference type="PANTHER" id="PTHR33021">
    <property type="entry name" value="BLUE COPPER PROTEIN"/>
    <property type="match status" value="1"/>
</dbReference>
<feature type="region of interest" description="Disordered" evidence="10">
    <location>
        <begin position="125"/>
        <end position="175"/>
    </location>
</feature>
<feature type="chain" id="PRO_5046066525" description="Phytocyanin domain-containing protein" evidence="11">
    <location>
        <begin position="19"/>
        <end position="207"/>
    </location>
</feature>
<dbReference type="SUPFAM" id="SSF49503">
    <property type="entry name" value="Cupredoxins"/>
    <property type="match status" value="1"/>
</dbReference>
<evidence type="ECO:0000259" key="12">
    <source>
        <dbReference type="PROSITE" id="PS51485"/>
    </source>
</evidence>
<dbReference type="Gene3D" id="2.60.40.420">
    <property type="entry name" value="Cupredoxins - blue copper proteins"/>
    <property type="match status" value="1"/>
</dbReference>
<dbReference type="Proteomes" id="UP001472677">
    <property type="component" value="Unassembled WGS sequence"/>
</dbReference>
<dbReference type="Pfam" id="PF02298">
    <property type="entry name" value="Cu_bind_like"/>
    <property type="match status" value="1"/>
</dbReference>
<dbReference type="InterPro" id="IPR003245">
    <property type="entry name" value="Phytocyanin_dom"/>
</dbReference>
<comment type="caution">
    <text evidence="13">The sequence shown here is derived from an EMBL/GenBank/DDBJ whole genome shotgun (WGS) entry which is preliminary data.</text>
</comment>
<dbReference type="CDD" id="cd11019">
    <property type="entry name" value="OsENODL1_like"/>
    <property type="match status" value="1"/>
</dbReference>
<accession>A0ABR2CHX0</accession>
<keyword evidence="8" id="KW-0449">Lipoprotein</keyword>
<dbReference type="InterPro" id="IPR041846">
    <property type="entry name" value="ENL_dom"/>
</dbReference>
<keyword evidence="2" id="KW-1003">Cell membrane</keyword>
<dbReference type="InterPro" id="IPR008972">
    <property type="entry name" value="Cupredoxin"/>
</dbReference>
<comment type="similarity">
    <text evidence="9">Belongs to the early nodulin-like (ENODL) family.</text>
</comment>
<reference evidence="13 14" key="1">
    <citation type="journal article" date="2024" name="G3 (Bethesda)">
        <title>Genome assembly of Hibiscus sabdariffa L. provides insights into metabolisms of medicinal natural products.</title>
        <authorList>
            <person name="Kim T."/>
        </authorList>
    </citation>
    <scope>NUCLEOTIDE SEQUENCE [LARGE SCALE GENOMIC DNA]</scope>
    <source>
        <strain evidence="13">TK-2024</strain>
        <tissue evidence="13">Old leaves</tissue>
    </source>
</reference>
<gene>
    <name evidence="13" type="ORF">V6N12_012355</name>
</gene>
<feature type="compositionally biased region" description="Polar residues" evidence="10">
    <location>
        <begin position="162"/>
        <end position="175"/>
    </location>
</feature>
<protein>
    <recommendedName>
        <fullName evidence="12">Phytocyanin domain-containing protein</fullName>
    </recommendedName>
</protein>
<evidence type="ECO:0000256" key="1">
    <source>
        <dbReference type="ARBA" id="ARBA00004609"/>
    </source>
</evidence>
<feature type="compositionally biased region" description="Low complexity" evidence="10">
    <location>
        <begin position="126"/>
        <end position="145"/>
    </location>
</feature>
<dbReference type="PANTHER" id="PTHR33021:SF185">
    <property type="entry name" value="EARLY NODULIN-LIKE PROTEIN 3-RELATED"/>
    <property type="match status" value="1"/>
</dbReference>
<evidence type="ECO:0000256" key="8">
    <source>
        <dbReference type="ARBA" id="ARBA00023288"/>
    </source>
</evidence>
<keyword evidence="14" id="KW-1185">Reference proteome</keyword>
<evidence type="ECO:0000256" key="9">
    <source>
        <dbReference type="ARBA" id="ARBA00035011"/>
    </source>
</evidence>
<feature type="signal peptide" evidence="11">
    <location>
        <begin position="1"/>
        <end position="18"/>
    </location>
</feature>
<keyword evidence="7" id="KW-0325">Glycoprotein</keyword>
<evidence type="ECO:0000313" key="14">
    <source>
        <dbReference type="Proteomes" id="UP001472677"/>
    </source>
</evidence>
<dbReference type="InterPro" id="IPR039391">
    <property type="entry name" value="Phytocyanin-like"/>
</dbReference>
<dbReference type="EMBL" id="JBBPBM010000052">
    <property type="protein sequence ID" value="KAK8519128.1"/>
    <property type="molecule type" value="Genomic_DNA"/>
</dbReference>
<evidence type="ECO:0000256" key="5">
    <source>
        <dbReference type="ARBA" id="ARBA00023136"/>
    </source>
</evidence>
<evidence type="ECO:0000256" key="4">
    <source>
        <dbReference type="ARBA" id="ARBA00022729"/>
    </source>
</evidence>
<evidence type="ECO:0000256" key="3">
    <source>
        <dbReference type="ARBA" id="ARBA00022622"/>
    </source>
</evidence>
<sequence>MGYLLIVMILCFLTSTEGYKFYVGGKDGWVVNPSENYNHWAQRMRFQVNDTLFFKYKKGSDSVLLVTKEDYFACNTRNPIQSLTEGDSIFTFDRSGPFFFITGNADNCNKGQKLIVVVMAVRHKPPQQQQSPSPSSAVPVPTASPVSPPTSPVPEAGHPAESSKSSETPSEQKSGSLGVVCSTWLVLGFSVLVSIALEDEKMVGFWG</sequence>
<dbReference type="PROSITE" id="PS51485">
    <property type="entry name" value="PHYTOCYANIN"/>
    <property type="match status" value="1"/>
</dbReference>
<organism evidence="13 14">
    <name type="scientific">Hibiscus sabdariffa</name>
    <name type="common">roselle</name>
    <dbReference type="NCBI Taxonomy" id="183260"/>
    <lineage>
        <taxon>Eukaryota</taxon>
        <taxon>Viridiplantae</taxon>
        <taxon>Streptophyta</taxon>
        <taxon>Embryophyta</taxon>
        <taxon>Tracheophyta</taxon>
        <taxon>Spermatophyta</taxon>
        <taxon>Magnoliopsida</taxon>
        <taxon>eudicotyledons</taxon>
        <taxon>Gunneridae</taxon>
        <taxon>Pentapetalae</taxon>
        <taxon>rosids</taxon>
        <taxon>malvids</taxon>
        <taxon>Malvales</taxon>
        <taxon>Malvaceae</taxon>
        <taxon>Malvoideae</taxon>
        <taxon>Hibiscus</taxon>
    </lineage>
</organism>
<proteinExistence type="inferred from homology"/>
<evidence type="ECO:0000256" key="11">
    <source>
        <dbReference type="SAM" id="SignalP"/>
    </source>
</evidence>
<name>A0ABR2CHX0_9ROSI</name>
<evidence type="ECO:0000256" key="10">
    <source>
        <dbReference type="SAM" id="MobiDB-lite"/>
    </source>
</evidence>